<gene>
    <name evidence="1" type="ORF">IHE45_18G035000</name>
</gene>
<dbReference type="Proteomes" id="UP000827976">
    <property type="component" value="Chromosome 18"/>
</dbReference>
<evidence type="ECO:0000313" key="1">
    <source>
        <dbReference type="EMBL" id="KAH7655787.1"/>
    </source>
</evidence>
<organism evidence="1 2">
    <name type="scientific">Dioscorea alata</name>
    <name type="common">Purple yam</name>
    <dbReference type="NCBI Taxonomy" id="55571"/>
    <lineage>
        <taxon>Eukaryota</taxon>
        <taxon>Viridiplantae</taxon>
        <taxon>Streptophyta</taxon>
        <taxon>Embryophyta</taxon>
        <taxon>Tracheophyta</taxon>
        <taxon>Spermatophyta</taxon>
        <taxon>Magnoliopsida</taxon>
        <taxon>Liliopsida</taxon>
        <taxon>Dioscoreales</taxon>
        <taxon>Dioscoreaceae</taxon>
        <taxon>Dioscorea</taxon>
    </lineage>
</organism>
<dbReference type="EMBL" id="CM037028">
    <property type="protein sequence ID" value="KAH7655787.1"/>
    <property type="molecule type" value="Genomic_DNA"/>
</dbReference>
<comment type="caution">
    <text evidence="1">The sequence shown here is derived from an EMBL/GenBank/DDBJ whole genome shotgun (WGS) entry which is preliminary data.</text>
</comment>
<evidence type="ECO:0000313" key="2">
    <source>
        <dbReference type="Proteomes" id="UP000827976"/>
    </source>
</evidence>
<sequence length="388" mass="43081">MEKASDSLGNVIPQLDGSPDDHLLTTNKCKRPERPDLLNIEKEKDPDNQELKCASATIDCKSKRSKHLWNNLPLSQKLNECETSQTASANSSPGDEMMKDCQLGSSFESRVALGFKDSKVDREASDDKVGKTMATCSVRDLMRTKGFSRPEHLEPEINLAIALPDMQKNEMMAGCTVGSVFASVEGHHYTMVDETRYAARYGDEGLQEIAIDPLSPLGIDHTENRLLHDAKKQSENHNDEIGQGVSEGPHLCNPTDSNIALDTNAPQTKKQLDASINYNIFRNVQDVEFYEVDTEVGFIRKPPSVDHMIIISEDPLSSSIGAGVIMGGRLICFPQFLEFIPWSSSCVMLNICHPVLQVVFQLICSTWAANVMLNCISYFPCMWKVIIP</sequence>
<proteinExistence type="predicted"/>
<protein>
    <submittedName>
        <fullName evidence="1">Uncharacterized protein</fullName>
    </submittedName>
</protein>
<reference evidence="2" key="1">
    <citation type="journal article" date="2022" name="Nat. Commun.">
        <title>Chromosome evolution and the genetic basis of agronomically important traits in greater yam.</title>
        <authorList>
            <person name="Bredeson J.V."/>
            <person name="Lyons J.B."/>
            <person name="Oniyinde I.O."/>
            <person name="Okereke N.R."/>
            <person name="Kolade O."/>
            <person name="Nnabue I."/>
            <person name="Nwadili C.O."/>
            <person name="Hribova E."/>
            <person name="Parker M."/>
            <person name="Nwogha J."/>
            <person name="Shu S."/>
            <person name="Carlson J."/>
            <person name="Kariba R."/>
            <person name="Muthemba S."/>
            <person name="Knop K."/>
            <person name="Barton G.J."/>
            <person name="Sherwood A.V."/>
            <person name="Lopez-Montes A."/>
            <person name="Asiedu R."/>
            <person name="Jamnadass R."/>
            <person name="Muchugi A."/>
            <person name="Goodstein D."/>
            <person name="Egesi C.N."/>
            <person name="Featherston J."/>
            <person name="Asfaw A."/>
            <person name="Simpson G.G."/>
            <person name="Dolezel J."/>
            <person name="Hendre P.S."/>
            <person name="Van Deynze A."/>
            <person name="Kumar P.L."/>
            <person name="Obidiegwu J.E."/>
            <person name="Bhattacharjee R."/>
            <person name="Rokhsar D.S."/>
        </authorList>
    </citation>
    <scope>NUCLEOTIDE SEQUENCE [LARGE SCALE GENOMIC DNA]</scope>
    <source>
        <strain evidence="2">cv. TDa95/00328</strain>
    </source>
</reference>
<name>A0ACB7U674_DIOAL</name>
<accession>A0ACB7U674</accession>
<keyword evidence="2" id="KW-1185">Reference proteome</keyword>